<dbReference type="InterPro" id="IPR024160">
    <property type="entry name" value="BIN3_SAM-bd_dom"/>
</dbReference>
<dbReference type="FunCoup" id="A0A165KU12">
    <property type="interactions" value="18"/>
</dbReference>
<dbReference type="Pfam" id="PF06859">
    <property type="entry name" value="Bin3"/>
    <property type="match status" value="1"/>
</dbReference>
<evidence type="ECO:0000313" key="8">
    <source>
        <dbReference type="EMBL" id="KZV96888.1"/>
    </source>
</evidence>
<dbReference type="GO" id="GO:0008171">
    <property type="term" value="F:O-methyltransferase activity"/>
    <property type="evidence" value="ECO:0007669"/>
    <property type="project" value="UniProtKB-UniRule"/>
</dbReference>
<organism evidence="8 9">
    <name type="scientific">Exidia glandulosa HHB12029</name>
    <dbReference type="NCBI Taxonomy" id="1314781"/>
    <lineage>
        <taxon>Eukaryota</taxon>
        <taxon>Fungi</taxon>
        <taxon>Dikarya</taxon>
        <taxon>Basidiomycota</taxon>
        <taxon>Agaricomycotina</taxon>
        <taxon>Agaricomycetes</taxon>
        <taxon>Auriculariales</taxon>
        <taxon>Exidiaceae</taxon>
        <taxon>Exidia</taxon>
    </lineage>
</organism>
<feature type="domain" description="Bin3-type SAM" evidence="7">
    <location>
        <begin position="26"/>
        <end position="270"/>
    </location>
</feature>
<evidence type="ECO:0000313" key="9">
    <source>
        <dbReference type="Proteomes" id="UP000077266"/>
    </source>
</evidence>
<evidence type="ECO:0000256" key="3">
    <source>
        <dbReference type="ARBA" id="ARBA00022679"/>
    </source>
</evidence>
<dbReference type="Gene3D" id="3.40.50.150">
    <property type="entry name" value="Vaccinia Virus protein VP39"/>
    <property type="match status" value="1"/>
</dbReference>
<accession>A0A165KU12</accession>
<dbReference type="GO" id="GO:0040031">
    <property type="term" value="P:snRNA modification"/>
    <property type="evidence" value="ECO:0007669"/>
    <property type="project" value="TreeGrafter"/>
</dbReference>
<dbReference type="Proteomes" id="UP000077266">
    <property type="component" value="Unassembled WGS sequence"/>
</dbReference>
<dbReference type="AlphaFoldDB" id="A0A165KU12"/>
<dbReference type="InterPro" id="IPR039772">
    <property type="entry name" value="Bin3-like"/>
</dbReference>
<dbReference type="EMBL" id="KV425937">
    <property type="protein sequence ID" value="KZV96888.1"/>
    <property type="molecule type" value="Genomic_DNA"/>
</dbReference>
<dbReference type="Pfam" id="PF13649">
    <property type="entry name" value="Methyltransf_25"/>
    <property type="match status" value="1"/>
</dbReference>
<dbReference type="OrthoDB" id="540004at2759"/>
<evidence type="ECO:0000259" key="7">
    <source>
        <dbReference type="PROSITE" id="PS51515"/>
    </source>
</evidence>
<gene>
    <name evidence="8" type="ORF">EXIGLDRAFT_670691</name>
</gene>
<evidence type="ECO:0000256" key="4">
    <source>
        <dbReference type="ARBA" id="ARBA00022691"/>
    </source>
</evidence>
<reference evidence="8 9" key="1">
    <citation type="journal article" date="2016" name="Mol. Biol. Evol.">
        <title>Comparative Genomics of Early-Diverging Mushroom-Forming Fungi Provides Insights into the Origins of Lignocellulose Decay Capabilities.</title>
        <authorList>
            <person name="Nagy L.G."/>
            <person name="Riley R."/>
            <person name="Tritt A."/>
            <person name="Adam C."/>
            <person name="Daum C."/>
            <person name="Floudas D."/>
            <person name="Sun H."/>
            <person name="Yadav J.S."/>
            <person name="Pangilinan J."/>
            <person name="Larsson K.H."/>
            <person name="Matsuura K."/>
            <person name="Barry K."/>
            <person name="Labutti K."/>
            <person name="Kuo R."/>
            <person name="Ohm R.A."/>
            <person name="Bhattacharya S.S."/>
            <person name="Shirouzu T."/>
            <person name="Yoshinaga Y."/>
            <person name="Martin F.M."/>
            <person name="Grigoriev I.V."/>
            <person name="Hibbett D.S."/>
        </authorList>
    </citation>
    <scope>NUCLEOTIDE SEQUENCE [LARGE SCALE GENOMIC DNA]</scope>
    <source>
        <strain evidence="8 9">HHB12029</strain>
    </source>
</reference>
<name>A0A165KU12_EXIGL</name>
<dbReference type="InParanoid" id="A0A165KU12"/>
<keyword evidence="2 6" id="KW-0489">Methyltransferase</keyword>
<keyword evidence="9" id="KW-1185">Reference proteome</keyword>
<keyword evidence="4 5" id="KW-0949">S-adenosyl-L-methionine</keyword>
<dbReference type="STRING" id="1314781.A0A165KU12"/>
<dbReference type="InterPro" id="IPR010675">
    <property type="entry name" value="Bin3_C"/>
</dbReference>
<dbReference type="PANTHER" id="PTHR12315">
    <property type="entry name" value="BICOID-INTERACTING PROTEIN RELATED"/>
    <property type="match status" value="1"/>
</dbReference>
<evidence type="ECO:0000256" key="6">
    <source>
        <dbReference type="RuleBase" id="RU367087"/>
    </source>
</evidence>
<dbReference type="PANTHER" id="PTHR12315:SF0">
    <property type="entry name" value="7SK SNRNA METHYLPHOSPHATE CAPPING ENZYME"/>
    <property type="match status" value="1"/>
</dbReference>
<keyword evidence="3 6" id="KW-0808">Transferase</keyword>
<dbReference type="GO" id="GO:0008173">
    <property type="term" value="F:RNA methyltransferase activity"/>
    <property type="evidence" value="ECO:0007669"/>
    <property type="project" value="UniProtKB-UniRule"/>
</dbReference>
<evidence type="ECO:0000256" key="1">
    <source>
        <dbReference type="ARBA" id="ARBA00008361"/>
    </source>
</evidence>
<dbReference type="CDD" id="cd02440">
    <property type="entry name" value="AdoMet_MTases"/>
    <property type="match status" value="1"/>
</dbReference>
<dbReference type="InterPro" id="IPR041698">
    <property type="entry name" value="Methyltransf_25"/>
</dbReference>
<dbReference type="InterPro" id="IPR029063">
    <property type="entry name" value="SAM-dependent_MTases_sf"/>
</dbReference>
<dbReference type="PROSITE" id="PS51515">
    <property type="entry name" value="BIN3_SAM"/>
    <property type="match status" value="1"/>
</dbReference>
<dbReference type="GO" id="GO:0032259">
    <property type="term" value="P:methylation"/>
    <property type="evidence" value="ECO:0007669"/>
    <property type="project" value="UniProtKB-KW"/>
</dbReference>
<dbReference type="GO" id="GO:0017069">
    <property type="term" value="F:snRNA binding"/>
    <property type="evidence" value="ECO:0007669"/>
    <property type="project" value="TreeGrafter"/>
</dbReference>
<proteinExistence type="inferred from homology"/>
<dbReference type="SUPFAM" id="SSF53335">
    <property type="entry name" value="S-adenosyl-L-methionine-dependent methyltransferases"/>
    <property type="match status" value="1"/>
</dbReference>
<dbReference type="EC" id="2.1.1.-" evidence="6"/>
<comment type="similarity">
    <text evidence="1 6">Belongs to the methyltransferase superfamily.</text>
</comment>
<evidence type="ECO:0000256" key="5">
    <source>
        <dbReference type="PROSITE-ProRule" id="PRU00848"/>
    </source>
</evidence>
<sequence>MPPKTVPIHGNYHGYYSKRVTDAEGDVRLALLPPDLFADKRVLDVGCNEGWVTCEIAQTRHAREVVGVDIDPELVSLAWKRRKLLWSTQAPIRSGKRKRDTDEPELASLDPHYFPAAMHHIFGPLSVPPARTEDEKTRFPHNVAFVSADWVNNGCPAFDAQGYDVVLALSVTKWIHLNDGDEGIRAFFTRVLAALREGGTFVLEIQPWDSYAKARRMHPKLKENSAKLQLRPDAFGDVLKEVGFIEDEFLGVPGEGGFARPLRMYTKAPLS</sequence>
<evidence type="ECO:0000256" key="2">
    <source>
        <dbReference type="ARBA" id="ARBA00022603"/>
    </source>
</evidence>
<protein>
    <recommendedName>
        <fullName evidence="6">RNA methyltransferase</fullName>
        <ecNumber evidence="6">2.1.1.-</ecNumber>
    </recommendedName>
</protein>